<protein>
    <submittedName>
        <fullName evidence="1">Uncharacterized protein</fullName>
    </submittedName>
</protein>
<dbReference type="Proteomes" id="UP001239111">
    <property type="component" value="Chromosome 2"/>
</dbReference>
<keyword evidence="2" id="KW-1185">Reference proteome</keyword>
<name>A0ACC2PAV5_9HYME</name>
<accession>A0ACC2PAV5</accession>
<proteinExistence type="predicted"/>
<sequence length="859" mass="96453">MQLKKLPKTKSKTKPTKPPIQVDDLILKRKGGGSIIDNRPLFSHDGETLFVVWKQVIRAYSVQTGDFVKELEPAEHKIINIVLSHEAPDTIIGCTDSAELIFWNCQNGLITNQKKFSIPKNDSVKIRTFQLIFYKTFKGKDICNGVTSSILTRGEEKTLRIQLFNLKTGENLMSKDLENFTDNYFIDVVGNYGENLVAVAHNTFLYIMSPMHGMKFIFHKSPRPFTCLAGHPDDECVATGDKSGRVLVWKNVSQFNPIKATYHWHTLPVTDVVFSKSGGHMYSGGGECVLVKWLIANPQHKSFLPRLPAPIRYLSIAPGNMHTAVSTLDNGILVVDPQRKITAVIQNFTWGAASSPKCLFPAGLHMDPRTNSLVLNSRTGHIQFYNTHTKSLLYNMNITAQNFLTQERNSIIVNTEVTKLAINNSGKWMATTEERDDGESRPEVRLKFWQYDKQKQNFLLNTSIELPHEKGVNALKFKQMTSVNYEDDEDQFVVTVGKDCKFKLWYLVESEYSQDTRHWRCCSVGSYCNLSALDASFSHDGSLLGVGFGSSLTLWVPETNVLKHGLSYSRYPKPIIRIEFAKQESCHLVVTASVEHLAVWDLLSLTVKWSVPTSVSLLTADPLSNYMATFTTDNTLIVFTPGNPEPVYIRKKVVDDNTSVVGACFVPKVTQMELNEESSVLWQKESQLFFLDSEQELLTLESKSEANIALENLSSSRNLPLTTFNRLVAVERVSNVEKPGTLNQDYSKGSSQRVIEEFLAVPAHTMPPMRMLCVPFILSLMGKLPKDKSSEKTTSSRHIDNEDLQNSDSEEESAKPSRTANLDEKPRVASKSAEEFPKSLVSFNWSSLSSILPSSESAS</sequence>
<evidence type="ECO:0000313" key="1">
    <source>
        <dbReference type="EMBL" id="KAJ8680540.1"/>
    </source>
</evidence>
<organism evidence="1 2">
    <name type="scientific">Eretmocerus hayati</name>
    <dbReference type="NCBI Taxonomy" id="131215"/>
    <lineage>
        <taxon>Eukaryota</taxon>
        <taxon>Metazoa</taxon>
        <taxon>Ecdysozoa</taxon>
        <taxon>Arthropoda</taxon>
        <taxon>Hexapoda</taxon>
        <taxon>Insecta</taxon>
        <taxon>Pterygota</taxon>
        <taxon>Neoptera</taxon>
        <taxon>Endopterygota</taxon>
        <taxon>Hymenoptera</taxon>
        <taxon>Apocrita</taxon>
        <taxon>Proctotrupomorpha</taxon>
        <taxon>Chalcidoidea</taxon>
        <taxon>Aphelinidae</taxon>
        <taxon>Aphelininae</taxon>
        <taxon>Eretmocerus</taxon>
    </lineage>
</organism>
<comment type="caution">
    <text evidence="1">The sequence shown here is derived from an EMBL/GenBank/DDBJ whole genome shotgun (WGS) entry which is preliminary data.</text>
</comment>
<reference evidence="1" key="1">
    <citation type="submission" date="2023-04" db="EMBL/GenBank/DDBJ databases">
        <title>A chromosome-level genome assembly of the parasitoid wasp Eretmocerus hayati.</title>
        <authorList>
            <person name="Zhong Y."/>
            <person name="Liu S."/>
            <person name="Liu Y."/>
        </authorList>
    </citation>
    <scope>NUCLEOTIDE SEQUENCE</scope>
    <source>
        <strain evidence="1">ZJU_SS_LIU_2023</strain>
    </source>
</reference>
<evidence type="ECO:0000313" key="2">
    <source>
        <dbReference type="Proteomes" id="UP001239111"/>
    </source>
</evidence>
<dbReference type="EMBL" id="CM056742">
    <property type="protein sequence ID" value="KAJ8680540.1"/>
    <property type="molecule type" value="Genomic_DNA"/>
</dbReference>
<gene>
    <name evidence="1" type="ORF">QAD02_016327</name>
</gene>